<dbReference type="AlphaFoldDB" id="A0A167LZ54"/>
<name>A0A167LZ54_CALVF</name>
<organism evidence="1 2">
    <name type="scientific">Calocera viscosa (strain TUFC12733)</name>
    <dbReference type="NCBI Taxonomy" id="1330018"/>
    <lineage>
        <taxon>Eukaryota</taxon>
        <taxon>Fungi</taxon>
        <taxon>Dikarya</taxon>
        <taxon>Basidiomycota</taxon>
        <taxon>Agaricomycotina</taxon>
        <taxon>Dacrymycetes</taxon>
        <taxon>Dacrymycetales</taxon>
        <taxon>Dacrymycetaceae</taxon>
        <taxon>Calocera</taxon>
    </lineage>
</organism>
<evidence type="ECO:0000313" key="1">
    <source>
        <dbReference type="EMBL" id="KZO96183.1"/>
    </source>
</evidence>
<evidence type="ECO:0000313" key="2">
    <source>
        <dbReference type="Proteomes" id="UP000076738"/>
    </source>
</evidence>
<keyword evidence="2" id="KW-1185">Reference proteome</keyword>
<dbReference type="EMBL" id="KV417285">
    <property type="protein sequence ID" value="KZO96183.1"/>
    <property type="molecule type" value="Genomic_DNA"/>
</dbReference>
<accession>A0A167LZ54</accession>
<proteinExistence type="predicted"/>
<reference evidence="1 2" key="1">
    <citation type="journal article" date="2016" name="Mol. Biol. Evol.">
        <title>Comparative Genomics of Early-Diverging Mushroom-Forming Fungi Provides Insights into the Origins of Lignocellulose Decay Capabilities.</title>
        <authorList>
            <person name="Nagy L.G."/>
            <person name="Riley R."/>
            <person name="Tritt A."/>
            <person name="Adam C."/>
            <person name="Daum C."/>
            <person name="Floudas D."/>
            <person name="Sun H."/>
            <person name="Yadav J.S."/>
            <person name="Pangilinan J."/>
            <person name="Larsson K.H."/>
            <person name="Matsuura K."/>
            <person name="Barry K."/>
            <person name="Labutti K."/>
            <person name="Kuo R."/>
            <person name="Ohm R.A."/>
            <person name="Bhattacharya S.S."/>
            <person name="Shirouzu T."/>
            <person name="Yoshinaga Y."/>
            <person name="Martin F.M."/>
            <person name="Grigoriev I.V."/>
            <person name="Hibbett D.S."/>
        </authorList>
    </citation>
    <scope>NUCLEOTIDE SEQUENCE [LARGE SCALE GENOMIC DNA]</scope>
    <source>
        <strain evidence="1 2">TUFC12733</strain>
    </source>
</reference>
<sequence length="64" mass="6585">MSTGGRIARNVATHGIDAAGVSFGDFDPHEASRDFTNLALPMAALVSRPSPPGAPATQTYSLQS</sequence>
<protein>
    <submittedName>
        <fullName evidence="1">Uncharacterized protein</fullName>
    </submittedName>
</protein>
<dbReference type="Proteomes" id="UP000076738">
    <property type="component" value="Unassembled WGS sequence"/>
</dbReference>
<gene>
    <name evidence="1" type="ORF">CALVIDRAFT_537376</name>
</gene>